<dbReference type="GO" id="GO:0004674">
    <property type="term" value="F:protein serine/threonine kinase activity"/>
    <property type="evidence" value="ECO:0007669"/>
    <property type="project" value="UniProtKB-EC"/>
</dbReference>
<dbReference type="SUPFAM" id="SSF56112">
    <property type="entry name" value="Protein kinase-like (PK-like)"/>
    <property type="match status" value="1"/>
</dbReference>
<keyword evidence="7" id="KW-0472">Membrane</keyword>
<dbReference type="PROSITE" id="PS00108">
    <property type="entry name" value="PROTEIN_KINASE_ST"/>
    <property type="match status" value="1"/>
</dbReference>
<protein>
    <submittedName>
        <fullName evidence="9">Serine/threonine-protein kinase</fullName>
        <ecNumber evidence="9">2.7.11.1</ecNumber>
    </submittedName>
</protein>
<gene>
    <name evidence="9" type="ORF">SM611_13275</name>
</gene>
<dbReference type="PROSITE" id="PS50011">
    <property type="entry name" value="PROTEIN_KINASE_DOM"/>
    <property type="match status" value="1"/>
</dbReference>
<feature type="compositionally biased region" description="Low complexity" evidence="6">
    <location>
        <begin position="327"/>
        <end position="342"/>
    </location>
</feature>
<evidence type="ECO:0000313" key="10">
    <source>
        <dbReference type="Proteomes" id="UP001569963"/>
    </source>
</evidence>
<keyword evidence="4 5" id="KW-0067">ATP-binding</keyword>
<dbReference type="PANTHER" id="PTHR43289">
    <property type="entry name" value="MITOGEN-ACTIVATED PROTEIN KINASE KINASE KINASE 20-RELATED"/>
    <property type="match status" value="1"/>
</dbReference>
<feature type="compositionally biased region" description="Pro residues" evidence="6">
    <location>
        <begin position="343"/>
        <end position="352"/>
    </location>
</feature>
<evidence type="ECO:0000256" key="2">
    <source>
        <dbReference type="ARBA" id="ARBA00022741"/>
    </source>
</evidence>
<feature type="domain" description="Protein kinase" evidence="8">
    <location>
        <begin position="16"/>
        <end position="271"/>
    </location>
</feature>
<keyword evidence="1 9" id="KW-0808">Transferase</keyword>
<accession>A0ABV4Q9R7</accession>
<dbReference type="InterPro" id="IPR017441">
    <property type="entry name" value="Protein_kinase_ATP_BS"/>
</dbReference>
<dbReference type="EMBL" id="JAXCEI010000005">
    <property type="protein sequence ID" value="MFA1539902.1"/>
    <property type="molecule type" value="Genomic_DNA"/>
</dbReference>
<feature type="region of interest" description="Disordered" evidence="6">
    <location>
        <begin position="266"/>
        <end position="291"/>
    </location>
</feature>
<comment type="caution">
    <text evidence="9">The sequence shown here is derived from an EMBL/GenBank/DDBJ whole genome shotgun (WGS) entry which is preliminary data.</text>
</comment>
<name>A0ABV4Q9R7_9ACTN</name>
<dbReference type="InterPro" id="IPR000719">
    <property type="entry name" value="Prot_kinase_dom"/>
</dbReference>
<evidence type="ECO:0000259" key="8">
    <source>
        <dbReference type="PROSITE" id="PS50011"/>
    </source>
</evidence>
<organism evidence="9 10">
    <name type="scientific">Actinomadura monticuli</name>
    <dbReference type="NCBI Taxonomy" id="3097367"/>
    <lineage>
        <taxon>Bacteria</taxon>
        <taxon>Bacillati</taxon>
        <taxon>Actinomycetota</taxon>
        <taxon>Actinomycetes</taxon>
        <taxon>Streptosporangiales</taxon>
        <taxon>Thermomonosporaceae</taxon>
        <taxon>Actinomadura</taxon>
    </lineage>
</organism>
<dbReference type="SMART" id="SM00220">
    <property type="entry name" value="S_TKc"/>
    <property type="match status" value="1"/>
</dbReference>
<feature type="binding site" evidence="5">
    <location>
        <position position="44"/>
    </location>
    <ligand>
        <name>ATP</name>
        <dbReference type="ChEBI" id="CHEBI:30616"/>
    </ligand>
</feature>
<evidence type="ECO:0000256" key="7">
    <source>
        <dbReference type="SAM" id="Phobius"/>
    </source>
</evidence>
<evidence type="ECO:0000256" key="3">
    <source>
        <dbReference type="ARBA" id="ARBA00022777"/>
    </source>
</evidence>
<evidence type="ECO:0000256" key="5">
    <source>
        <dbReference type="PROSITE-ProRule" id="PRU10141"/>
    </source>
</evidence>
<dbReference type="Gene3D" id="3.30.200.20">
    <property type="entry name" value="Phosphorylase Kinase, domain 1"/>
    <property type="match status" value="1"/>
</dbReference>
<feature type="transmembrane region" description="Helical" evidence="7">
    <location>
        <begin position="297"/>
        <end position="317"/>
    </location>
</feature>
<keyword evidence="7" id="KW-0812">Transmembrane</keyword>
<dbReference type="PANTHER" id="PTHR43289:SF34">
    <property type="entry name" value="SERINE_THREONINE-PROTEIN KINASE YBDM-RELATED"/>
    <property type="match status" value="1"/>
</dbReference>
<evidence type="ECO:0000256" key="6">
    <source>
        <dbReference type="SAM" id="MobiDB-lite"/>
    </source>
</evidence>
<evidence type="ECO:0000256" key="1">
    <source>
        <dbReference type="ARBA" id="ARBA00022679"/>
    </source>
</evidence>
<sequence length="481" mass="51183">MPQPLHEDDPQRLGPYRILSRLGRGGMGTVYLAQDEQNQQVAIKVINPAVASDPVFHQRFRREVEAARRVRPFSTAPVLDASLDRPPLYVVTEYIPGPTLTEAVADTGPLTASDLAGLAVGVATALAAIHAAGIVHRDLKPSNVLLSGVGPRVIDFGIAKAQTQTGVTYGEVVGTPAYQAPEVMAGRPITPASDVFAWGGLVVFAGTGRDPFQGTSLSEVLYRVANDSPNLDGLDPNLRGLVSKALDKDPAKRPSIPEILHNLTGRIDPAIGHSPSTPPPQPSFQKPRPATAPLPKLRLTLAACILLILVGAGFTIVSKFGRDHGEATQTGTAPGTNNTTPSPQTPTQPQQPPATTSALPTERPRESPGDPGDVPPRFLGQWTGTVTHDATIQRTYSALITITGGKKTQEIGQSEYSSMGCRGTLRLVSVTQTRLVVEEHIDKGDCKDVVLITLTYRRPRSLLYEYKLSSSTSGEGELSPA</sequence>
<dbReference type="CDD" id="cd14014">
    <property type="entry name" value="STKc_PknB_like"/>
    <property type="match status" value="1"/>
</dbReference>
<reference evidence="9 10" key="1">
    <citation type="submission" date="2023-11" db="EMBL/GenBank/DDBJ databases">
        <title>Actinomadura monticuli sp. nov., isolated from volcanic ash.</title>
        <authorList>
            <person name="Lee S.D."/>
            <person name="Yang H."/>
            <person name="Kim I.S."/>
        </authorList>
    </citation>
    <scope>NUCLEOTIDE SEQUENCE [LARGE SCALE GENOMIC DNA]</scope>
    <source>
        <strain evidence="9 10">DLS-62</strain>
    </source>
</reference>
<dbReference type="InterPro" id="IPR008271">
    <property type="entry name" value="Ser/Thr_kinase_AS"/>
</dbReference>
<dbReference type="Gene3D" id="1.10.510.10">
    <property type="entry name" value="Transferase(Phosphotransferase) domain 1"/>
    <property type="match status" value="1"/>
</dbReference>
<proteinExistence type="predicted"/>
<evidence type="ECO:0000313" key="9">
    <source>
        <dbReference type="EMBL" id="MFA1539902.1"/>
    </source>
</evidence>
<evidence type="ECO:0000256" key="4">
    <source>
        <dbReference type="ARBA" id="ARBA00022840"/>
    </source>
</evidence>
<dbReference type="RefSeq" id="WP_371949809.1">
    <property type="nucleotide sequence ID" value="NZ_JAXCEI010000005.1"/>
</dbReference>
<keyword evidence="7" id="KW-1133">Transmembrane helix</keyword>
<dbReference type="Proteomes" id="UP001569963">
    <property type="component" value="Unassembled WGS sequence"/>
</dbReference>
<keyword evidence="2 5" id="KW-0547">Nucleotide-binding</keyword>
<dbReference type="PROSITE" id="PS00107">
    <property type="entry name" value="PROTEIN_KINASE_ATP"/>
    <property type="match status" value="1"/>
</dbReference>
<dbReference type="EC" id="2.7.11.1" evidence="9"/>
<feature type="region of interest" description="Disordered" evidence="6">
    <location>
        <begin position="325"/>
        <end position="379"/>
    </location>
</feature>
<dbReference type="InterPro" id="IPR011009">
    <property type="entry name" value="Kinase-like_dom_sf"/>
</dbReference>
<keyword evidence="10" id="KW-1185">Reference proteome</keyword>
<dbReference type="Pfam" id="PF00069">
    <property type="entry name" value="Pkinase"/>
    <property type="match status" value="1"/>
</dbReference>
<keyword evidence="3 9" id="KW-0418">Kinase</keyword>